<dbReference type="SUPFAM" id="SSF53187">
    <property type="entry name" value="Zn-dependent exopeptidases"/>
    <property type="match status" value="1"/>
</dbReference>
<comment type="caution">
    <text evidence="3">The sequence shown here is derived from an EMBL/GenBank/DDBJ whole genome shotgun (WGS) entry which is preliminary data.</text>
</comment>
<dbReference type="AlphaFoldDB" id="A0A538SQT1"/>
<organism evidence="3 4">
    <name type="scientific">Eiseniibacteriota bacterium</name>
    <dbReference type="NCBI Taxonomy" id="2212470"/>
    <lineage>
        <taxon>Bacteria</taxon>
        <taxon>Candidatus Eiseniibacteriota</taxon>
    </lineage>
</organism>
<evidence type="ECO:0000313" key="4">
    <source>
        <dbReference type="Proteomes" id="UP000317716"/>
    </source>
</evidence>
<gene>
    <name evidence="3" type="ORF">E6K72_08195</name>
</gene>
<reference evidence="3 4" key="1">
    <citation type="journal article" date="2019" name="Nat. Microbiol.">
        <title>Mediterranean grassland soil C-N compound turnover is dependent on rainfall and depth, and is mediated by genomically divergent microorganisms.</title>
        <authorList>
            <person name="Diamond S."/>
            <person name="Andeer P.F."/>
            <person name="Li Z."/>
            <person name="Crits-Christoph A."/>
            <person name="Burstein D."/>
            <person name="Anantharaman K."/>
            <person name="Lane K.R."/>
            <person name="Thomas B.C."/>
            <person name="Pan C."/>
            <person name="Northen T.R."/>
            <person name="Banfield J.F."/>
        </authorList>
    </citation>
    <scope>NUCLEOTIDE SEQUENCE [LARGE SCALE GENOMIC DNA]</scope>
    <source>
        <strain evidence="3">WS_2</strain>
    </source>
</reference>
<dbReference type="Pfam" id="PF04389">
    <property type="entry name" value="Peptidase_M28"/>
    <property type="match status" value="1"/>
</dbReference>
<proteinExistence type="predicted"/>
<evidence type="ECO:0000256" key="1">
    <source>
        <dbReference type="SAM" id="MobiDB-lite"/>
    </source>
</evidence>
<dbReference type="Gene3D" id="3.40.630.10">
    <property type="entry name" value="Zn peptidases"/>
    <property type="match status" value="1"/>
</dbReference>
<name>A0A538SQT1_UNCEI</name>
<evidence type="ECO:0000313" key="3">
    <source>
        <dbReference type="EMBL" id="TMQ53733.1"/>
    </source>
</evidence>
<dbReference type="Proteomes" id="UP000317716">
    <property type="component" value="Unassembled WGS sequence"/>
</dbReference>
<feature type="compositionally biased region" description="Low complexity" evidence="1">
    <location>
        <begin position="86"/>
        <end position="96"/>
    </location>
</feature>
<sequence>MPRVLGCAPLYCSLLCSIPGISAGPWPSSRSAPPLRGSCFRSRRFSITVCCPRPRRGATFTWRSRGAGWSTARRWRSRSCSECARAAAPSPGAPDAPGKRGGAPPSRGDRLFHALLESVRTTVSGVRTLETVRELTRFHRIQASPGYDDAAGWIAGRLDAMGLRVEREDVAGDGRTRCLGSLMPQGWACSRAVATLVGGSSRERMCDYEAERLSLVQRSGPVRGRFPIVALEEDAAVPGRGGSVRGAVVLTRSAVHAAHRRWVVEGGAAGLLYDGRRLVPPVRDAFDDPDALAYASFWWNETEPRGWGFVMSPRAGLGLRERLRAGERLELEAEIEARAFDTRIPLVSAAIPAAAPGASGCEVLVVSHLCHPQPSANDNASGAAANLEAARALATLAAAGAWKPAARAVRFLWVPELTGTCAWLAQDARRASNLAAALNLDMVGEDQERCGSTLLLERPPCFQGSFAEELLLRIRRAALDWVPSYSGPGHFSMMRMAEVPFAAGSDHAVLVSCGVPCPMLIQWPDRYYHSSHDTPDKCDPRSLALAATCAATYAGFLAAAGGRELEWLTEAVARGGRRRALEALDGVGDAQVSAASGAFEEFARREGACVPECALPSRPAAAQPRRPRRAADGYLEFLWHLLPGFDRLTPEARAFWIGVEGAIPGGRTTLELAWAACDGTRTLEEIAHLAWLESGARVRPEGMGAEPGLRELFEHLGTAGLAALRQEAPA</sequence>
<protein>
    <submittedName>
        <fullName evidence="3">DUF4910 domain-containing protein</fullName>
    </submittedName>
</protein>
<feature type="domain" description="Peptidase M28" evidence="2">
    <location>
        <begin position="360"/>
        <end position="551"/>
    </location>
</feature>
<evidence type="ECO:0000259" key="2">
    <source>
        <dbReference type="Pfam" id="PF04389"/>
    </source>
</evidence>
<accession>A0A538SQT1</accession>
<dbReference type="InterPro" id="IPR007484">
    <property type="entry name" value="Peptidase_M28"/>
</dbReference>
<dbReference type="EMBL" id="VBOS01000291">
    <property type="protein sequence ID" value="TMQ53733.1"/>
    <property type="molecule type" value="Genomic_DNA"/>
</dbReference>
<feature type="region of interest" description="Disordered" evidence="1">
    <location>
        <begin position="86"/>
        <end position="107"/>
    </location>
</feature>